<accession>A0AAU8DLW5</accession>
<evidence type="ECO:0000256" key="1">
    <source>
        <dbReference type="ARBA" id="ARBA00006432"/>
    </source>
</evidence>
<dbReference type="AlphaFoldDB" id="A0AAU8DLW5"/>
<dbReference type="Gene3D" id="3.40.50.12780">
    <property type="entry name" value="N-terminal domain of ligase-like"/>
    <property type="match status" value="1"/>
</dbReference>
<keyword evidence="2 8" id="KW-0436">Ligase</keyword>
<organism evidence="8">
    <name type="scientific">Nakamurella sp. A5-74</name>
    <dbReference type="NCBI Taxonomy" id="3158264"/>
    <lineage>
        <taxon>Bacteria</taxon>
        <taxon>Bacillati</taxon>
        <taxon>Actinomycetota</taxon>
        <taxon>Actinomycetes</taxon>
        <taxon>Nakamurellales</taxon>
        <taxon>Nakamurellaceae</taxon>
        <taxon>Nakamurella</taxon>
    </lineage>
</organism>
<dbReference type="Pfam" id="PF00501">
    <property type="entry name" value="AMP-binding"/>
    <property type="match status" value="1"/>
</dbReference>
<comment type="similarity">
    <text evidence="1">Belongs to the ATP-dependent AMP-binding enzyme family.</text>
</comment>
<name>A0AAU8DLW5_9ACTN</name>
<proteinExistence type="inferred from homology"/>
<evidence type="ECO:0000256" key="6">
    <source>
        <dbReference type="SAM" id="MobiDB-lite"/>
    </source>
</evidence>
<dbReference type="RefSeq" id="WP_353648598.1">
    <property type="nucleotide sequence ID" value="NZ_CP159218.1"/>
</dbReference>
<evidence type="ECO:0000256" key="2">
    <source>
        <dbReference type="ARBA" id="ARBA00022598"/>
    </source>
</evidence>
<dbReference type="InterPro" id="IPR000873">
    <property type="entry name" value="AMP-dep_synth/lig_dom"/>
</dbReference>
<protein>
    <recommendedName>
        <fullName evidence="5">Acyl-CoA synthetase</fullName>
    </recommendedName>
</protein>
<dbReference type="InterPro" id="IPR020845">
    <property type="entry name" value="AMP-binding_CS"/>
</dbReference>
<dbReference type="PANTHER" id="PTHR43272:SF32">
    <property type="entry name" value="AMP-DEPENDENT SYNTHETASE_LIGASE DOMAIN-CONTAINING PROTEIN"/>
    <property type="match status" value="1"/>
</dbReference>
<feature type="region of interest" description="Disordered" evidence="6">
    <location>
        <begin position="1"/>
        <end position="22"/>
    </location>
</feature>
<evidence type="ECO:0000256" key="5">
    <source>
        <dbReference type="ARBA" id="ARBA00032875"/>
    </source>
</evidence>
<feature type="domain" description="AMP-dependent synthetase/ligase" evidence="7">
    <location>
        <begin position="36"/>
        <end position="450"/>
    </location>
</feature>
<dbReference type="SUPFAM" id="SSF56801">
    <property type="entry name" value="Acetyl-CoA synthetase-like"/>
    <property type="match status" value="1"/>
</dbReference>
<keyword evidence="3" id="KW-0276">Fatty acid metabolism</keyword>
<sequence>MPTQTDRSQYDGDSRSTSVPAPASVVDRPVSFGVMFADRVAATPNRPAFKYPSGGDAWDTITWHQTADRTYAIAAGLVSLGVELEERVAIAASTRIEWILADLAIMCAGAATTTVYPATHAEDVEYILADSGSRVVFTESAEQTTKVLQSSVPDVIAIVQFDGVPATDTAIPVMSLKQLQDKGNALLAQQPTVISDRIAAVAAEHLATLIYTSGTTGRPKGVRLVHDNWAYEATAIEALGILRPDDTQYLWLPLSHVLGKVLIVAQIRIGFLTAVDGNLDKIVENLSVVKPAWMGGAPRIFEKVRNKVTLTAQGGGGLKAKIFNWAFDTGIAVSRLKQQGKQPNGLLKVKYGIADKLVFSTIKSILGGNARFFVSGSAPLSPEVAEWFDAAGIPVLEGYGLTESSAFSFVNLPHDNRIGTVGPPGPGTEVRIAADGEILLRGPGIMRGYHHNEEATGEVLSADGWLSTGDIGEIRDGYLKITDRKKDLIKTSGGKYVAPQKVEGIFKALCPYISQIVLHGDGRRFVSALVTLDEEAIAGWAEKNGLTGKSVEEIAGSDQVRTLISGYVDELNSKLERWETVKKFAILPRDLSVDSGELTPSMKVRRKKVITAHREILDGFYTD</sequence>
<dbReference type="PROSITE" id="PS00455">
    <property type="entry name" value="AMP_BINDING"/>
    <property type="match status" value="1"/>
</dbReference>
<keyword evidence="4" id="KW-0443">Lipid metabolism</keyword>
<dbReference type="EMBL" id="CP159218">
    <property type="protein sequence ID" value="XCG62983.1"/>
    <property type="molecule type" value="Genomic_DNA"/>
</dbReference>
<evidence type="ECO:0000259" key="7">
    <source>
        <dbReference type="Pfam" id="PF00501"/>
    </source>
</evidence>
<dbReference type="InterPro" id="IPR042099">
    <property type="entry name" value="ANL_N_sf"/>
</dbReference>
<dbReference type="PANTHER" id="PTHR43272">
    <property type="entry name" value="LONG-CHAIN-FATTY-ACID--COA LIGASE"/>
    <property type="match status" value="1"/>
</dbReference>
<dbReference type="GO" id="GO:0016020">
    <property type="term" value="C:membrane"/>
    <property type="evidence" value="ECO:0007669"/>
    <property type="project" value="TreeGrafter"/>
</dbReference>
<evidence type="ECO:0000256" key="4">
    <source>
        <dbReference type="ARBA" id="ARBA00023098"/>
    </source>
</evidence>
<evidence type="ECO:0000256" key="3">
    <source>
        <dbReference type="ARBA" id="ARBA00022832"/>
    </source>
</evidence>
<reference evidence="8" key="1">
    <citation type="submission" date="2024-05" db="EMBL/GenBank/DDBJ databases">
        <authorList>
            <person name="Cai S.Y."/>
            <person name="Jin L.M."/>
            <person name="Li H.R."/>
        </authorList>
    </citation>
    <scope>NUCLEOTIDE SEQUENCE</scope>
    <source>
        <strain evidence="8">A5-74</strain>
    </source>
</reference>
<evidence type="ECO:0000313" key="8">
    <source>
        <dbReference type="EMBL" id="XCG62983.1"/>
    </source>
</evidence>
<dbReference type="Pfam" id="PF23562">
    <property type="entry name" value="AMP-binding_C_3"/>
    <property type="match status" value="1"/>
</dbReference>
<dbReference type="GO" id="GO:0004467">
    <property type="term" value="F:long-chain fatty acid-CoA ligase activity"/>
    <property type="evidence" value="ECO:0007669"/>
    <property type="project" value="TreeGrafter"/>
</dbReference>
<gene>
    <name evidence="8" type="ORF">ABLG96_17475</name>
</gene>
<dbReference type="CDD" id="cd05907">
    <property type="entry name" value="VL_LC_FACS_like"/>
    <property type="match status" value="1"/>
</dbReference>